<evidence type="ECO:0000256" key="2">
    <source>
        <dbReference type="SAM" id="SignalP"/>
    </source>
</evidence>
<dbReference type="OrthoDB" id="3641178at2759"/>
<feature type="signal peptide" evidence="2">
    <location>
        <begin position="1"/>
        <end position="36"/>
    </location>
</feature>
<evidence type="ECO:0000313" key="3">
    <source>
        <dbReference type="EMBL" id="PYH94197.1"/>
    </source>
</evidence>
<reference evidence="3 4" key="1">
    <citation type="submission" date="2018-02" db="EMBL/GenBank/DDBJ databases">
        <title>The genomes of Aspergillus section Nigri reveals drivers in fungal speciation.</title>
        <authorList>
            <consortium name="DOE Joint Genome Institute"/>
            <person name="Vesth T.C."/>
            <person name="Nybo J."/>
            <person name="Theobald S."/>
            <person name="Brandl J."/>
            <person name="Frisvad J.C."/>
            <person name="Nielsen K.F."/>
            <person name="Lyhne E.K."/>
            <person name="Kogle M.E."/>
            <person name="Kuo A."/>
            <person name="Riley R."/>
            <person name="Clum A."/>
            <person name="Nolan M."/>
            <person name="Lipzen A."/>
            <person name="Salamov A."/>
            <person name="Henrissat B."/>
            <person name="Wiebenga A."/>
            <person name="De vries R.P."/>
            <person name="Grigoriev I.V."/>
            <person name="Mortensen U.H."/>
            <person name="Andersen M.R."/>
            <person name="Baker S.E."/>
        </authorList>
    </citation>
    <scope>NUCLEOTIDE SEQUENCE [LARGE SCALE GENOMIC DNA]</scope>
    <source>
        <strain evidence="3 4">CBS 707.79</strain>
    </source>
</reference>
<proteinExistence type="predicted"/>
<evidence type="ECO:0000256" key="1">
    <source>
        <dbReference type="SAM" id="MobiDB-lite"/>
    </source>
</evidence>
<gene>
    <name evidence="3" type="ORF">BO71DRAFT_379999</name>
</gene>
<feature type="chain" id="PRO_5016272685" evidence="2">
    <location>
        <begin position="37"/>
        <end position="263"/>
    </location>
</feature>
<accession>A0A319DJE0</accession>
<keyword evidence="2" id="KW-0732">Signal</keyword>
<feature type="region of interest" description="Disordered" evidence="1">
    <location>
        <begin position="50"/>
        <end position="98"/>
    </location>
</feature>
<dbReference type="EMBL" id="KZ825876">
    <property type="protein sequence ID" value="PYH94197.1"/>
    <property type="molecule type" value="Genomic_DNA"/>
</dbReference>
<keyword evidence="4" id="KW-1185">Reference proteome</keyword>
<feature type="region of interest" description="Disordered" evidence="1">
    <location>
        <begin position="108"/>
        <end position="127"/>
    </location>
</feature>
<dbReference type="VEuPathDB" id="FungiDB:BO71DRAFT_379999"/>
<dbReference type="AlphaFoldDB" id="A0A319DJE0"/>
<protein>
    <submittedName>
        <fullName evidence="3">Uncharacterized protein</fullName>
    </submittedName>
</protein>
<feature type="compositionally biased region" description="Polar residues" evidence="1">
    <location>
        <begin position="70"/>
        <end position="95"/>
    </location>
</feature>
<dbReference type="Proteomes" id="UP000247810">
    <property type="component" value="Unassembled WGS sequence"/>
</dbReference>
<evidence type="ECO:0000313" key="4">
    <source>
        <dbReference type="Proteomes" id="UP000247810"/>
    </source>
</evidence>
<name>A0A319DJE0_9EURO</name>
<sequence>MGLAAHTYSRHKLPLLLNALEAFLAAAGCLPDFVSGVDYGLPLSLSSHLPSTPSQTALLPPPLKIRKPSAESTTTTFDPSHQNPPSYTTPKNTSMPPLPLRIVPRGTPTPLKKHIKPPSTGSVPTQARHSTGLNTHIATYNNAIHFLRGQIATSVTSVQGVIEEVEEMQHVRRVSKGMRRSGSFWSFSPVKGSLCGGEKEGVFAGGRGQLKEGKAERIARLRAEGWRTVGIRSDRRGWKGEGHYRGYCEAVLDELYFQKGRGE</sequence>
<organism evidence="3 4">
    <name type="scientific">Aspergillus ellipticus CBS 707.79</name>
    <dbReference type="NCBI Taxonomy" id="1448320"/>
    <lineage>
        <taxon>Eukaryota</taxon>
        <taxon>Fungi</taxon>
        <taxon>Dikarya</taxon>
        <taxon>Ascomycota</taxon>
        <taxon>Pezizomycotina</taxon>
        <taxon>Eurotiomycetes</taxon>
        <taxon>Eurotiomycetidae</taxon>
        <taxon>Eurotiales</taxon>
        <taxon>Aspergillaceae</taxon>
        <taxon>Aspergillus</taxon>
        <taxon>Aspergillus subgen. Circumdati</taxon>
    </lineage>
</organism>